<feature type="transmembrane region" description="Helical" evidence="1">
    <location>
        <begin position="74"/>
        <end position="94"/>
    </location>
</feature>
<proteinExistence type="predicted"/>
<name>A0ABY9E7G5_9GAMM</name>
<evidence type="ECO:0008006" key="4">
    <source>
        <dbReference type="Google" id="ProtNLM"/>
    </source>
</evidence>
<feature type="transmembrane region" description="Helical" evidence="1">
    <location>
        <begin position="100"/>
        <end position="121"/>
    </location>
</feature>
<dbReference type="EMBL" id="CP098023">
    <property type="protein sequence ID" value="WKD48960.1"/>
    <property type="molecule type" value="Genomic_DNA"/>
</dbReference>
<gene>
    <name evidence="2" type="ORF">M8T91_13805</name>
</gene>
<dbReference type="Pfam" id="PF20337">
    <property type="entry name" value="DUF6632"/>
    <property type="match status" value="1"/>
</dbReference>
<evidence type="ECO:0000256" key="1">
    <source>
        <dbReference type="SAM" id="Phobius"/>
    </source>
</evidence>
<evidence type="ECO:0000313" key="2">
    <source>
        <dbReference type="EMBL" id="WKD48960.1"/>
    </source>
</evidence>
<keyword evidence="1" id="KW-0472">Membrane</keyword>
<feature type="transmembrane region" description="Helical" evidence="1">
    <location>
        <begin position="48"/>
        <end position="65"/>
    </location>
</feature>
<dbReference type="Proteomes" id="UP001321520">
    <property type="component" value="Chromosome"/>
</dbReference>
<feature type="transmembrane region" description="Helical" evidence="1">
    <location>
        <begin position="12"/>
        <end position="33"/>
    </location>
</feature>
<keyword evidence="1" id="KW-0812">Transmembrane</keyword>
<reference evidence="2 3" key="1">
    <citation type="submission" date="2022-05" db="EMBL/GenBank/DDBJ databases">
        <title>Microbulbifer sp. nov., isolated from sponge.</title>
        <authorList>
            <person name="Gao L."/>
        </authorList>
    </citation>
    <scope>NUCLEOTIDE SEQUENCE [LARGE SCALE GENOMIC DNA]</scope>
    <source>
        <strain evidence="2 3">MI-G</strain>
    </source>
</reference>
<evidence type="ECO:0000313" key="3">
    <source>
        <dbReference type="Proteomes" id="UP001321520"/>
    </source>
</evidence>
<accession>A0ABY9E7G5</accession>
<dbReference type="RefSeq" id="WP_301414745.1">
    <property type="nucleotide sequence ID" value="NZ_CP098023.1"/>
</dbReference>
<keyword evidence="3" id="KW-1185">Reference proteome</keyword>
<protein>
    <recommendedName>
        <fullName evidence="4">DUF1761 domain-containing protein</fullName>
    </recommendedName>
</protein>
<keyword evidence="1" id="KW-1133">Transmembrane helix</keyword>
<organism evidence="2 3">
    <name type="scientific">Microbulbifer spongiae</name>
    <dbReference type="NCBI Taxonomy" id="2944933"/>
    <lineage>
        <taxon>Bacteria</taxon>
        <taxon>Pseudomonadati</taxon>
        <taxon>Pseudomonadota</taxon>
        <taxon>Gammaproteobacteria</taxon>
        <taxon>Cellvibrionales</taxon>
        <taxon>Microbulbiferaceae</taxon>
        <taxon>Microbulbifer</taxon>
    </lineage>
</organism>
<dbReference type="InterPro" id="IPR046572">
    <property type="entry name" value="DUF6632"/>
</dbReference>
<sequence length="132" mass="15124">MNDITRAKYLPIALITIGMIFIFAMYPMMAWIWPAGWGLTPPQPEHEQIIAVFFAILGIFLILAARNPTANIDLIWLTIWLNLVYATIVLLTVLADRAEIANLIGNIPVQYFIAWVLWYLLPRNKNHSLLAY</sequence>